<accession>A0A5M8F280</accession>
<dbReference type="PANTHER" id="PTHR10961">
    <property type="entry name" value="PEROXISOMAL SARCOSINE OXIDASE"/>
    <property type="match status" value="1"/>
</dbReference>
<dbReference type="InterPro" id="IPR006076">
    <property type="entry name" value="FAD-dep_OxRdtase"/>
</dbReference>
<dbReference type="PANTHER" id="PTHR10961:SF7">
    <property type="entry name" value="FAD DEPENDENT OXIDOREDUCTASE DOMAIN-CONTAINING PROTEIN"/>
    <property type="match status" value="1"/>
</dbReference>
<dbReference type="InterPro" id="IPR045170">
    <property type="entry name" value="MTOX"/>
</dbReference>
<evidence type="ECO:0000256" key="4">
    <source>
        <dbReference type="ARBA" id="ARBA00023002"/>
    </source>
</evidence>
<keyword evidence="5" id="KW-0812">Transmembrane</keyword>
<feature type="domain" description="FAD dependent oxidoreductase" evidence="6">
    <location>
        <begin position="6"/>
        <end position="364"/>
    </location>
</feature>
<evidence type="ECO:0000313" key="8">
    <source>
        <dbReference type="Proteomes" id="UP000323909"/>
    </source>
</evidence>
<dbReference type="GO" id="GO:0050660">
    <property type="term" value="F:flavin adenine dinucleotide binding"/>
    <property type="evidence" value="ECO:0007669"/>
    <property type="project" value="InterPro"/>
</dbReference>
<dbReference type="Proteomes" id="UP000323909">
    <property type="component" value="Unassembled WGS sequence"/>
</dbReference>
<dbReference type="NCBIfam" id="NF008425">
    <property type="entry name" value="PRK11259.1"/>
    <property type="match status" value="1"/>
</dbReference>
<keyword evidence="2" id="KW-0285">Flavoprotein</keyword>
<keyword evidence="5" id="KW-1133">Transmembrane helix</keyword>
<dbReference type="RefSeq" id="WP_150054243.1">
    <property type="nucleotide sequence ID" value="NZ_VWXT01000330.1"/>
</dbReference>
<dbReference type="Gene3D" id="3.50.50.60">
    <property type="entry name" value="FAD/NAD(P)-binding domain"/>
    <property type="match status" value="1"/>
</dbReference>
<dbReference type="Pfam" id="PF01266">
    <property type="entry name" value="DAO"/>
    <property type="match status" value="1"/>
</dbReference>
<dbReference type="GO" id="GO:0008115">
    <property type="term" value="F:sarcosine oxidase activity"/>
    <property type="evidence" value="ECO:0007669"/>
    <property type="project" value="TreeGrafter"/>
</dbReference>
<dbReference type="EMBL" id="VWXT01000330">
    <property type="protein sequence ID" value="KAA6175702.1"/>
    <property type="molecule type" value="Genomic_DNA"/>
</dbReference>
<dbReference type="EC" id="1.5.3.2" evidence="7"/>
<dbReference type="SUPFAM" id="SSF54373">
    <property type="entry name" value="FAD-linked reductases, C-terminal domain"/>
    <property type="match status" value="1"/>
</dbReference>
<proteinExistence type="predicted"/>
<dbReference type="Gene3D" id="3.30.9.10">
    <property type="entry name" value="D-Amino Acid Oxidase, subunit A, domain 2"/>
    <property type="match status" value="1"/>
</dbReference>
<evidence type="ECO:0000256" key="3">
    <source>
        <dbReference type="ARBA" id="ARBA00022827"/>
    </source>
</evidence>
<evidence type="ECO:0000256" key="1">
    <source>
        <dbReference type="ARBA" id="ARBA00001974"/>
    </source>
</evidence>
<evidence type="ECO:0000256" key="5">
    <source>
        <dbReference type="SAM" id="Phobius"/>
    </source>
</evidence>
<dbReference type="GO" id="GO:0050131">
    <property type="term" value="F:N-methyl-L-amino-acid oxidase activity"/>
    <property type="evidence" value="ECO:0007669"/>
    <property type="project" value="UniProtKB-EC"/>
</dbReference>
<comment type="cofactor">
    <cofactor evidence="1">
        <name>FAD</name>
        <dbReference type="ChEBI" id="CHEBI:57692"/>
    </cofactor>
</comment>
<keyword evidence="4 7" id="KW-0560">Oxidoreductase</keyword>
<gene>
    <name evidence="7" type="primary">solA</name>
    <name evidence="7" type="ORF">F3K53_19655</name>
</gene>
<organism evidence="7 8">
    <name type="scientific">Pseudomonas veronii</name>
    <dbReference type="NCBI Taxonomy" id="76761"/>
    <lineage>
        <taxon>Bacteria</taxon>
        <taxon>Pseudomonadati</taxon>
        <taxon>Pseudomonadota</taxon>
        <taxon>Gammaproteobacteria</taxon>
        <taxon>Pseudomonadales</taxon>
        <taxon>Pseudomonadaceae</taxon>
        <taxon>Pseudomonas</taxon>
    </lineage>
</organism>
<dbReference type="AlphaFoldDB" id="A0A5M8F280"/>
<evidence type="ECO:0000259" key="6">
    <source>
        <dbReference type="Pfam" id="PF01266"/>
    </source>
</evidence>
<keyword evidence="5" id="KW-0472">Membrane</keyword>
<sequence>MRNTYDVIVIGLGIMGTAALWRVTPKCTRVLGIDASGPTHSYGSSQGGSRIFRRAYWEGKNYLPLLNQSDVLWHELERLIQRKLLFRTAGIFVGPQSSRVVAGSINTAREGRIEHEVWSESKTKHHFPAFNLPNKMQTVFEPGAYAISACDARLGMLNEAVRGGATIEFGNSVLTLENDGPQMRLGTRSGRTYFAKSVIVTAGPWIATHLLREIKHCIEPRQVPIYWFKPKNDFEKLFSPDHFPIFLYEHQDESLIYGVPSIISNEPGVKIGFHNRQQTPANPQWENIPVKTKYLEEISEIVGNLFPNLERSPIQAKNCFYTLSPDESFLIGKSKALRSTYFASACSGHGFKFAPAIGDALANMAVGQQPHVSLEAFSADRFDLTSNKP</sequence>
<evidence type="ECO:0000313" key="7">
    <source>
        <dbReference type="EMBL" id="KAA6175702.1"/>
    </source>
</evidence>
<comment type="caution">
    <text evidence="7">The sequence shown here is derived from an EMBL/GenBank/DDBJ whole genome shotgun (WGS) entry which is preliminary data.</text>
</comment>
<dbReference type="SUPFAM" id="SSF51905">
    <property type="entry name" value="FAD/NAD(P)-binding domain"/>
    <property type="match status" value="1"/>
</dbReference>
<protein>
    <submittedName>
        <fullName evidence="7">N-methyl-L-tryptophan oxidase</fullName>
        <ecNumber evidence="7">1.5.3.2</ecNumber>
    </submittedName>
</protein>
<feature type="transmembrane region" description="Helical" evidence="5">
    <location>
        <begin position="7"/>
        <end position="24"/>
    </location>
</feature>
<reference evidence="7 8" key="1">
    <citation type="submission" date="2019-09" db="EMBL/GenBank/DDBJ databases">
        <title>Genomic sequencing of 4 copper resistant soil isolates.</title>
        <authorList>
            <person name="Havryliuk O."/>
        </authorList>
    </citation>
    <scope>NUCLEOTIDE SEQUENCE [LARGE SCALE GENOMIC DNA]</scope>
    <source>
        <strain evidence="7 8">UKR4</strain>
    </source>
</reference>
<keyword evidence="3" id="KW-0274">FAD</keyword>
<dbReference type="InterPro" id="IPR036188">
    <property type="entry name" value="FAD/NAD-bd_sf"/>
</dbReference>
<name>A0A5M8F280_PSEVE</name>
<evidence type="ECO:0000256" key="2">
    <source>
        <dbReference type="ARBA" id="ARBA00022630"/>
    </source>
</evidence>